<reference evidence="3" key="1">
    <citation type="submission" date="2016-12" db="EMBL/GenBank/DDBJ databases">
        <title>Draft Genome Sequences od Carboxydothermus pertinax and islandicus, Hydrogenogenic Carboxydotrophic Bacteria.</title>
        <authorList>
            <person name="Fukuyama Y."/>
            <person name="Ohmae K."/>
            <person name="Yoneda Y."/>
            <person name="Yoshida T."/>
            <person name="Sako Y."/>
        </authorList>
    </citation>
    <scope>NUCLEOTIDE SEQUENCE [LARGE SCALE GENOMIC DNA]</scope>
    <source>
        <strain evidence="3">Ug1</strain>
    </source>
</reference>
<dbReference type="STRING" id="870242.cpu_14300"/>
<dbReference type="EMBL" id="BDJK01000020">
    <property type="protein sequence ID" value="GAV22920.1"/>
    <property type="molecule type" value="Genomic_DNA"/>
</dbReference>
<protein>
    <recommendedName>
        <fullName evidence="1">DUF1638 domain-containing protein</fullName>
    </recommendedName>
</protein>
<keyword evidence="3" id="KW-1185">Reference proteome</keyword>
<dbReference type="Pfam" id="PF07796">
    <property type="entry name" value="DUF1638"/>
    <property type="match status" value="1"/>
</dbReference>
<feature type="domain" description="DUF1638" evidence="1">
    <location>
        <begin position="29"/>
        <end position="192"/>
    </location>
</feature>
<dbReference type="OrthoDB" id="9787351at2"/>
<gene>
    <name evidence="2" type="ORF">cpu_14300</name>
</gene>
<dbReference type="Proteomes" id="UP000187485">
    <property type="component" value="Unassembled WGS sequence"/>
</dbReference>
<evidence type="ECO:0000313" key="2">
    <source>
        <dbReference type="EMBL" id="GAV22920.1"/>
    </source>
</evidence>
<evidence type="ECO:0000259" key="1">
    <source>
        <dbReference type="Pfam" id="PF07796"/>
    </source>
</evidence>
<dbReference type="RefSeq" id="WP_075859371.1">
    <property type="nucleotide sequence ID" value="NZ_BDJK01000020.1"/>
</dbReference>
<accession>A0A1L8CVI3</accession>
<sequence>MNIIIACQTLRDEVEKALKDTGIKYPVLWIDSGLHNFPDKLRAKLQEQIDRISNIENLILVFGNCGNALNGIRATSGRLVLPKIDDCISLLLGSVQKRMEISREAHSYFLTRGWLVHESNIIKEHKRCLEKYGEVRGQKIFKAILAHYRKVILLDTNAYSLNEIEANVKSFAGNVGLDFQVVPGTLSYLKKLFTGPWDEDFIVVERGEKITFEMFGFINQNFLQISG</sequence>
<dbReference type="AlphaFoldDB" id="A0A1L8CVI3"/>
<dbReference type="InterPro" id="IPR012437">
    <property type="entry name" value="DUF1638"/>
</dbReference>
<organism evidence="2 3">
    <name type="scientific">Carboxydothermus pertinax</name>
    <dbReference type="NCBI Taxonomy" id="870242"/>
    <lineage>
        <taxon>Bacteria</taxon>
        <taxon>Bacillati</taxon>
        <taxon>Bacillota</taxon>
        <taxon>Clostridia</taxon>
        <taxon>Thermoanaerobacterales</taxon>
        <taxon>Thermoanaerobacteraceae</taxon>
        <taxon>Carboxydothermus</taxon>
    </lineage>
</organism>
<comment type="caution">
    <text evidence="2">The sequence shown here is derived from an EMBL/GenBank/DDBJ whole genome shotgun (WGS) entry which is preliminary data.</text>
</comment>
<name>A0A1L8CVI3_9THEO</name>
<proteinExistence type="predicted"/>
<evidence type="ECO:0000313" key="3">
    <source>
        <dbReference type="Proteomes" id="UP000187485"/>
    </source>
</evidence>